<feature type="compositionally biased region" description="Basic and acidic residues" evidence="1">
    <location>
        <begin position="121"/>
        <end position="156"/>
    </location>
</feature>
<reference evidence="3" key="1">
    <citation type="journal article" date="2021" name="Nat. Commun.">
        <title>Genetic determinants of endophytism in the Arabidopsis root mycobiome.</title>
        <authorList>
            <person name="Mesny F."/>
            <person name="Miyauchi S."/>
            <person name="Thiergart T."/>
            <person name="Pickel B."/>
            <person name="Atanasova L."/>
            <person name="Karlsson M."/>
            <person name="Huettel B."/>
            <person name="Barry K.W."/>
            <person name="Haridas S."/>
            <person name="Chen C."/>
            <person name="Bauer D."/>
            <person name="Andreopoulos W."/>
            <person name="Pangilinan J."/>
            <person name="LaButti K."/>
            <person name="Riley R."/>
            <person name="Lipzen A."/>
            <person name="Clum A."/>
            <person name="Drula E."/>
            <person name="Henrissat B."/>
            <person name="Kohler A."/>
            <person name="Grigoriev I.V."/>
            <person name="Martin F.M."/>
            <person name="Hacquard S."/>
        </authorList>
    </citation>
    <scope>NUCLEOTIDE SEQUENCE</scope>
    <source>
        <strain evidence="3">MPI-SDFR-AT-0120</strain>
    </source>
</reference>
<proteinExistence type="predicted"/>
<dbReference type="OrthoDB" id="10376500at2759"/>
<evidence type="ECO:0000256" key="1">
    <source>
        <dbReference type="SAM" id="MobiDB-lite"/>
    </source>
</evidence>
<evidence type="ECO:0000256" key="2">
    <source>
        <dbReference type="SAM" id="Phobius"/>
    </source>
</evidence>
<evidence type="ECO:0000313" key="3">
    <source>
        <dbReference type="EMBL" id="KAH7087014.1"/>
    </source>
</evidence>
<dbReference type="Proteomes" id="UP000813461">
    <property type="component" value="Unassembled WGS sequence"/>
</dbReference>
<organism evidence="3 4">
    <name type="scientific">Paraphoma chrysanthemicola</name>
    <dbReference type="NCBI Taxonomy" id="798071"/>
    <lineage>
        <taxon>Eukaryota</taxon>
        <taxon>Fungi</taxon>
        <taxon>Dikarya</taxon>
        <taxon>Ascomycota</taxon>
        <taxon>Pezizomycotina</taxon>
        <taxon>Dothideomycetes</taxon>
        <taxon>Pleosporomycetidae</taxon>
        <taxon>Pleosporales</taxon>
        <taxon>Pleosporineae</taxon>
        <taxon>Phaeosphaeriaceae</taxon>
        <taxon>Paraphoma</taxon>
    </lineage>
</organism>
<sequence>MQLFQRRFIQIDTRASPTVFTITDDAIRALFSKDQPSVQCVTATTDDHTPSPTYPLLLSVTDNANLAASPSPTRKVQAPPPKHQTSFVTLGVAVGIVLAIGAAMGVYYYGGKMRQGMGVRKKNDKEREPEQKPGTDAERKEEQVIEKERMNAGEKR</sequence>
<protein>
    <submittedName>
        <fullName evidence="3">Uncharacterized protein</fullName>
    </submittedName>
</protein>
<feature type="transmembrane region" description="Helical" evidence="2">
    <location>
        <begin position="87"/>
        <end position="110"/>
    </location>
</feature>
<gene>
    <name evidence="3" type="ORF">FB567DRAFT_526744</name>
</gene>
<name>A0A8K0R7S3_9PLEO</name>
<evidence type="ECO:0000313" key="4">
    <source>
        <dbReference type="Proteomes" id="UP000813461"/>
    </source>
</evidence>
<dbReference type="AlphaFoldDB" id="A0A8K0R7S3"/>
<accession>A0A8K0R7S3</accession>
<comment type="caution">
    <text evidence="3">The sequence shown here is derived from an EMBL/GenBank/DDBJ whole genome shotgun (WGS) entry which is preliminary data.</text>
</comment>
<dbReference type="EMBL" id="JAGMVJ010000010">
    <property type="protein sequence ID" value="KAH7087014.1"/>
    <property type="molecule type" value="Genomic_DNA"/>
</dbReference>
<keyword evidence="2" id="KW-1133">Transmembrane helix</keyword>
<keyword evidence="2" id="KW-0812">Transmembrane</keyword>
<feature type="region of interest" description="Disordered" evidence="1">
    <location>
        <begin position="117"/>
        <end position="156"/>
    </location>
</feature>
<keyword evidence="4" id="KW-1185">Reference proteome</keyword>
<keyword evidence="2" id="KW-0472">Membrane</keyword>